<dbReference type="AlphaFoldDB" id="A0A151A3X7"/>
<accession>A0A2T4RBT4</accession>
<reference evidence="5 6" key="1">
    <citation type="submission" date="2016-02" db="EMBL/GenBank/DDBJ databases">
        <title>Draft genome sequence of hydrocarbon degrading Staphylococcus saprophyticus Strain CNV2, isolated from crude-oil contaminated soil from Noonmati Oil Refinery, Guwahati, Assam, India.</title>
        <authorList>
            <person name="Mukherjee A."/>
            <person name="Chettri B."/>
            <person name="Langpoklakpam J."/>
            <person name="Singh A.K."/>
            <person name="Chattopadhyay D.J."/>
        </authorList>
    </citation>
    <scope>NUCLEOTIDE SEQUENCE [LARGE SCALE GENOMIC DNA]</scope>
    <source>
        <strain evidence="5 6">CNV2</strain>
    </source>
</reference>
<accession>A0A151A3X7</accession>
<dbReference type="EMBL" id="LUGM01000002">
    <property type="protein sequence ID" value="KYH14052.1"/>
    <property type="molecule type" value="Genomic_DNA"/>
</dbReference>
<dbReference type="InterPro" id="IPR023393">
    <property type="entry name" value="START-like_dom_sf"/>
</dbReference>
<evidence type="ECO:0000313" key="6">
    <source>
        <dbReference type="Proteomes" id="UP000075418"/>
    </source>
</evidence>
<dbReference type="OrthoDB" id="2364866at2"/>
<dbReference type="Proteomes" id="UP000321040">
    <property type="component" value="Unassembled WGS sequence"/>
</dbReference>
<evidence type="ECO:0000259" key="2">
    <source>
        <dbReference type="Pfam" id="PF08327"/>
    </source>
</evidence>
<keyword evidence="7" id="KW-1185">Reference proteome</keyword>
<dbReference type="EMBL" id="BKAQ01000008">
    <property type="protein sequence ID" value="GEP81991.1"/>
    <property type="molecule type" value="Genomic_DNA"/>
</dbReference>
<dbReference type="RefSeq" id="WP_061854275.1">
    <property type="nucleotide sequence ID" value="NZ_BKAQ01000008.1"/>
</dbReference>
<evidence type="ECO:0000313" key="5">
    <source>
        <dbReference type="EMBL" id="KYH14052.1"/>
    </source>
</evidence>
<evidence type="ECO:0000313" key="7">
    <source>
        <dbReference type="Proteomes" id="UP000321040"/>
    </source>
</evidence>
<dbReference type="SUPFAM" id="SSF55961">
    <property type="entry name" value="Bet v1-like"/>
    <property type="match status" value="1"/>
</dbReference>
<evidence type="ECO:0000256" key="1">
    <source>
        <dbReference type="ARBA" id="ARBA00006817"/>
    </source>
</evidence>
<reference evidence="4" key="3">
    <citation type="journal article" date="2021" name="PeerJ">
        <title>Extensive microbial diversity within the chicken gut microbiome revealed by metagenomics and culture.</title>
        <authorList>
            <person name="Gilroy R."/>
            <person name="Ravi A."/>
            <person name="Getino M."/>
            <person name="Pursley I."/>
            <person name="Horton D.L."/>
            <person name="Alikhan N.F."/>
            <person name="Baker D."/>
            <person name="Gharbi K."/>
            <person name="Hall N."/>
            <person name="Watson M."/>
            <person name="Adriaenssens E.M."/>
            <person name="Foster-Nyarko E."/>
            <person name="Jarju S."/>
            <person name="Secka A."/>
            <person name="Antonio M."/>
            <person name="Oren A."/>
            <person name="Chaudhuri R.R."/>
            <person name="La Ragione R."/>
            <person name="Hildebrand F."/>
            <person name="Pallen M.J."/>
        </authorList>
    </citation>
    <scope>NUCLEOTIDE SEQUENCE</scope>
    <source>
        <strain evidence="4">CHK149-3286</strain>
    </source>
</reference>
<dbReference type="Proteomes" id="UP000706163">
    <property type="component" value="Unassembled WGS sequence"/>
</dbReference>
<gene>
    <name evidence="5" type="ORF">A0131_04455</name>
    <name evidence="4" type="ORF">K8V85_01535</name>
    <name evidence="3" type="ORF">SKL01_11690</name>
</gene>
<reference evidence="4" key="4">
    <citation type="submission" date="2021-09" db="EMBL/GenBank/DDBJ databases">
        <authorList>
            <person name="Gilroy R."/>
        </authorList>
    </citation>
    <scope>NUCLEOTIDE SEQUENCE</scope>
    <source>
        <strain evidence="4">CHK149-3286</strain>
    </source>
</reference>
<comment type="caution">
    <text evidence="5">The sequence shown here is derived from an EMBL/GenBank/DDBJ whole genome shotgun (WGS) entry which is preliminary data.</text>
</comment>
<dbReference type="Proteomes" id="UP000075418">
    <property type="component" value="Unassembled WGS sequence"/>
</dbReference>
<reference evidence="3 7" key="2">
    <citation type="submission" date="2019-07" db="EMBL/GenBank/DDBJ databases">
        <title>Whole genome shotgun sequence of Staphylococcus kloosii NBRC 109624.</title>
        <authorList>
            <person name="Hosoyama A."/>
            <person name="Uohara A."/>
            <person name="Ohji S."/>
            <person name="Ichikawa N."/>
        </authorList>
    </citation>
    <scope>NUCLEOTIDE SEQUENCE [LARGE SCALE GENOMIC DNA]</scope>
    <source>
        <strain evidence="3 7">NBRC 109624</strain>
    </source>
</reference>
<dbReference type="GeneID" id="69903844"/>
<dbReference type="InterPro" id="IPR013538">
    <property type="entry name" value="ASHA1/2-like_C"/>
</dbReference>
<evidence type="ECO:0000313" key="3">
    <source>
        <dbReference type="EMBL" id="GEP81991.1"/>
    </source>
</evidence>
<comment type="similarity">
    <text evidence="1">Belongs to the AHA1 family.</text>
</comment>
<name>A0A151A3X7_9STAP</name>
<dbReference type="Gene3D" id="3.30.530.20">
    <property type="match status" value="1"/>
</dbReference>
<dbReference type="EMBL" id="DYVT01000018">
    <property type="protein sequence ID" value="HJF66970.1"/>
    <property type="molecule type" value="Genomic_DNA"/>
</dbReference>
<evidence type="ECO:0000313" key="4">
    <source>
        <dbReference type="EMBL" id="HJF66970.1"/>
    </source>
</evidence>
<feature type="domain" description="Activator of Hsp90 ATPase homologue 1/2-like C-terminal" evidence="2">
    <location>
        <begin position="11"/>
        <end position="124"/>
    </location>
</feature>
<dbReference type="KEGG" id="skl:C7J89_00705"/>
<organism evidence="5 6">
    <name type="scientific">Staphylococcus kloosii</name>
    <dbReference type="NCBI Taxonomy" id="29384"/>
    <lineage>
        <taxon>Bacteria</taxon>
        <taxon>Bacillati</taxon>
        <taxon>Bacillota</taxon>
        <taxon>Bacilli</taxon>
        <taxon>Bacillales</taxon>
        <taxon>Staphylococcaceae</taxon>
        <taxon>Staphylococcus</taxon>
    </lineage>
</organism>
<proteinExistence type="inferred from homology"/>
<protein>
    <submittedName>
        <fullName evidence="3">Activator of HSP90 ATPase</fullName>
    </submittedName>
    <submittedName>
        <fullName evidence="4">SRPBCC domain-containing protein</fullName>
    </submittedName>
</protein>
<sequence>MDIITKMEITAPASTVFEAFVDPKEIGGFWFSSSSKRWETGKNIVLRYDEYDAEVEIKVKEVTPNENIEFQWGDKTVTINFESYDDKTLVTTKESSFDPSEVERILGQKEGWVYMLSCLKAYIEHGVQIRAGLQ</sequence>
<dbReference type="Pfam" id="PF08327">
    <property type="entry name" value="AHSA1"/>
    <property type="match status" value="1"/>
</dbReference>